<keyword evidence="4" id="KW-0503">Monooxygenase</keyword>
<dbReference type="PRINTS" id="PR00420">
    <property type="entry name" value="RNGMNOXGNASE"/>
</dbReference>
<gene>
    <name evidence="6" type="ORF">B0A52_09724</name>
</gene>
<sequence length="488" mass="54414">MIMIDSNLSASFIDGVKRCPENGINVVVIGAGVAGLQAALECWRKGCDVTVLEKAEELSPLGDYFTITPSALTTLKDYPSMHADYHKCIYDCTTHVYTPSGQEIYSTVPEWKRTNTPHSAPDVNISFLKRRPIYARMQLDQAERLNIPILYNDGVISVSEIDTFVIVKTKSGKEYICDVCIGADGIGSKISGFNTGPEITVQDSGYAVSRLAFPRSSIRDGSPASSLLRNIGQRPEFRVYVGSDIHLILFLTPDYVAFCFTHPDYNDAEESWSNLKDPSDLIPYLEKTNGEWDPAVLDFIRQAPAGVVDWKLRWRDGSPQWTSDKGRLVRLGDSAHAFLPTAGNGAVQGIEDAISLAECLRIGGKKGVCHATKVHNKLRFERVSILQQTGFLNREELHNVDLEPKNGSSDKSKIGFFKIGRWVWGHDPETYARDNYESCLKHLLHGARFENTNIPPGHTYIPWTLESERKRMQAGIKSNLKQNGDWSA</sequence>
<dbReference type="InterPro" id="IPR050493">
    <property type="entry name" value="FAD-dep_Monooxygenase_BioMet"/>
</dbReference>
<dbReference type="InterPro" id="IPR036188">
    <property type="entry name" value="FAD/NAD-bd_sf"/>
</dbReference>
<evidence type="ECO:0000256" key="4">
    <source>
        <dbReference type="ARBA" id="ARBA00023033"/>
    </source>
</evidence>
<organism evidence="6 7">
    <name type="scientific">Exophiala mesophila</name>
    <name type="common">Black yeast-like fungus</name>
    <dbReference type="NCBI Taxonomy" id="212818"/>
    <lineage>
        <taxon>Eukaryota</taxon>
        <taxon>Fungi</taxon>
        <taxon>Dikarya</taxon>
        <taxon>Ascomycota</taxon>
        <taxon>Pezizomycotina</taxon>
        <taxon>Eurotiomycetes</taxon>
        <taxon>Chaetothyriomycetidae</taxon>
        <taxon>Chaetothyriales</taxon>
        <taxon>Herpotrichiellaceae</taxon>
        <taxon>Exophiala</taxon>
    </lineage>
</organism>
<proteinExistence type="inferred from homology"/>
<dbReference type="SUPFAM" id="SSF51905">
    <property type="entry name" value="FAD/NAD(P)-binding domain"/>
    <property type="match status" value="1"/>
</dbReference>
<evidence type="ECO:0000313" key="6">
    <source>
        <dbReference type="EMBL" id="RVX66293.1"/>
    </source>
</evidence>
<feature type="domain" description="FAD dependent oxidoreductase" evidence="5">
    <location>
        <begin position="26"/>
        <end position="58"/>
    </location>
</feature>
<evidence type="ECO:0000256" key="1">
    <source>
        <dbReference type="ARBA" id="ARBA00001974"/>
    </source>
</evidence>
<name>A0A438MRN0_EXOME</name>
<dbReference type="GO" id="GO:0004497">
    <property type="term" value="F:monooxygenase activity"/>
    <property type="evidence" value="ECO:0007669"/>
    <property type="project" value="UniProtKB-KW"/>
</dbReference>
<evidence type="ECO:0000313" key="7">
    <source>
        <dbReference type="Proteomes" id="UP000288859"/>
    </source>
</evidence>
<dbReference type="AlphaFoldDB" id="A0A438MRN0"/>
<evidence type="ECO:0000256" key="3">
    <source>
        <dbReference type="ARBA" id="ARBA00023002"/>
    </source>
</evidence>
<keyword evidence="3" id="KW-0560">Oxidoreductase</keyword>
<dbReference type="PANTHER" id="PTHR13789:SF315">
    <property type="entry name" value="FAD-DEPENDENT MONOOXYGENASE MDPD"/>
    <property type="match status" value="1"/>
</dbReference>
<evidence type="ECO:0000256" key="2">
    <source>
        <dbReference type="ARBA" id="ARBA00007992"/>
    </source>
</evidence>
<comment type="similarity">
    <text evidence="2">Belongs to the paxM FAD-dependent monooxygenase family.</text>
</comment>
<comment type="caution">
    <text evidence="6">The sequence shown here is derived from an EMBL/GenBank/DDBJ whole genome shotgun (WGS) entry which is preliminary data.</text>
</comment>
<accession>A0A438MRN0</accession>
<comment type="cofactor">
    <cofactor evidence="1">
        <name>FAD</name>
        <dbReference type="ChEBI" id="CHEBI:57692"/>
    </cofactor>
</comment>
<dbReference type="VEuPathDB" id="FungiDB:PV10_00003"/>
<dbReference type="PANTHER" id="PTHR13789">
    <property type="entry name" value="MONOOXYGENASE"/>
    <property type="match status" value="1"/>
</dbReference>
<dbReference type="OrthoDB" id="16820at2759"/>
<reference evidence="6 7" key="1">
    <citation type="submission" date="2017-03" db="EMBL/GenBank/DDBJ databases">
        <title>Genomes of endolithic fungi from Antarctica.</title>
        <authorList>
            <person name="Coleine C."/>
            <person name="Masonjones S."/>
            <person name="Stajich J.E."/>
        </authorList>
    </citation>
    <scope>NUCLEOTIDE SEQUENCE [LARGE SCALE GENOMIC DNA]</scope>
    <source>
        <strain evidence="6 7">CCFEE 6314</strain>
    </source>
</reference>
<dbReference type="Proteomes" id="UP000288859">
    <property type="component" value="Unassembled WGS sequence"/>
</dbReference>
<dbReference type="Gene3D" id="3.50.50.60">
    <property type="entry name" value="FAD/NAD(P)-binding domain"/>
    <property type="match status" value="1"/>
</dbReference>
<evidence type="ECO:0000259" key="5">
    <source>
        <dbReference type="Pfam" id="PF01266"/>
    </source>
</evidence>
<protein>
    <recommendedName>
        <fullName evidence="5">FAD dependent oxidoreductase domain-containing protein</fullName>
    </recommendedName>
</protein>
<dbReference type="Pfam" id="PF01266">
    <property type="entry name" value="DAO"/>
    <property type="match status" value="1"/>
</dbReference>
<dbReference type="EMBL" id="NAJM01000064">
    <property type="protein sequence ID" value="RVX66293.1"/>
    <property type="molecule type" value="Genomic_DNA"/>
</dbReference>
<dbReference type="InterPro" id="IPR006076">
    <property type="entry name" value="FAD-dep_OxRdtase"/>
</dbReference>